<accession>A0A6B8VSC7</accession>
<dbReference type="EMBL" id="CP046455">
    <property type="protein sequence ID" value="QGU07063.1"/>
    <property type="molecule type" value="Genomic_DNA"/>
</dbReference>
<keyword evidence="1" id="KW-0812">Transmembrane</keyword>
<dbReference type="AlphaFoldDB" id="A0A6B8VSC7"/>
<proteinExistence type="predicted"/>
<dbReference type="KEGG" id="cok:COCCU_05595"/>
<reference evidence="2 3" key="1">
    <citation type="submission" date="2019-11" db="EMBL/GenBank/DDBJ databases">
        <title>Complete genome sequence of Corynebacterium kalinowskii 1959, a novel Corynebacterium species isolated from soil of a small paddock in Vilsendorf, Germany.</title>
        <authorList>
            <person name="Schaffert L."/>
            <person name="Ruwe M."/>
            <person name="Milse J."/>
            <person name="Hanuschka K."/>
            <person name="Ortseifen V."/>
            <person name="Droste J."/>
            <person name="Brandt D."/>
            <person name="Schlueter L."/>
            <person name="Kutter Y."/>
            <person name="Vinke S."/>
            <person name="Viehoefer P."/>
            <person name="Jacob L."/>
            <person name="Luebke N.-C."/>
            <person name="Schulte-Berndt E."/>
            <person name="Hain C."/>
            <person name="Linder M."/>
            <person name="Schmidt P."/>
            <person name="Wollenschlaeger L."/>
            <person name="Luttermann T."/>
            <person name="Thieme E."/>
            <person name="Hassa J."/>
            <person name="Haak M."/>
            <person name="Wittchen M."/>
            <person name="Mentz A."/>
            <person name="Persicke M."/>
            <person name="Busche T."/>
            <person name="Ruckert C."/>
        </authorList>
    </citation>
    <scope>NUCLEOTIDE SEQUENCE [LARGE SCALE GENOMIC DNA]</scope>
    <source>
        <strain evidence="2 3">2039</strain>
    </source>
</reference>
<keyword evidence="1" id="KW-0472">Membrane</keyword>
<sequence length="311" mass="34260" precursor="true">MKVNELRKSRPRPRVLALTLSGITLAGVTLFMAPTASAISVSVKGEKCSFEVSETDIRATLDAEEELQEAVHQRLIRENPDLEMKFKDLHQWATSHPDRVPLIPNKGYVARAYDHINERGMATGFHDGELPETVINLASLPAAHRDHSLRYKTATLVSQDEWDRSNTRLFLNFQPLVEDDLDAYWPARIPGASEGLLDLQIQAAKDIDYLDHIISVNAAYHACAEGYSGKFPLLAPGEGDTTPKHKVIQDTTSTEEVLAAAPRELNYADTVEETQLAESSQPGQATGSLITLAIAILVGMLVVLLPYRSLP</sequence>
<evidence type="ECO:0000313" key="2">
    <source>
        <dbReference type="EMBL" id="QGU07063.1"/>
    </source>
</evidence>
<organism evidence="2 3">
    <name type="scientific">Corynebacterium occultum</name>
    <dbReference type="NCBI Taxonomy" id="2675219"/>
    <lineage>
        <taxon>Bacteria</taxon>
        <taxon>Bacillati</taxon>
        <taxon>Actinomycetota</taxon>
        <taxon>Actinomycetes</taxon>
        <taxon>Mycobacteriales</taxon>
        <taxon>Corynebacteriaceae</taxon>
        <taxon>Corynebacterium</taxon>
    </lineage>
</organism>
<feature type="transmembrane region" description="Helical" evidence="1">
    <location>
        <begin position="289"/>
        <end position="307"/>
    </location>
</feature>
<keyword evidence="3" id="KW-1185">Reference proteome</keyword>
<keyword evidence="1" id="KW-1133">Transmembrane helix</keyword>
<evidence type="ECO:0000256" key="1">
    <source>
        <dbReference type="SAM" id="Phobius"/>
    </source>
</evidence>
<evidence type="ECO:0000313" key="3">
    <source>
        <dbReference type="Proteomes" id="UP000424462"/>
    </source>
</evidence>
<protein>
    <submittedName>
        <fullName evidence="2">Uncharacterized protein</fullName>
    </submittedName>
</protein>
<name>A0A6B8VSC7_9CORY</name>
<dbReference type="Proteomes" id="UP000424462">
    <property type="component" value="Chromosome"/>
</dbReference>
<gene>
    <name evidence="2" type="ORF">COCCU_05595</name>
</gene>
<dbReference type="RefSeq" id="WP_156230598.1">
    <property type="nucleotide sequence ID" value="NZ_CP046455.1"/>
</dbReference>